<accession>A0A8S9MMI4</accession>
<evidence type="ECO:0000313" key="9">
    <source>
        <dbReference type="Proteomes" id="UP000712281"/>
    </source>
</evidence>
<keyword evidence="4" id="KW-0378">Hydrolase</keyword>
<organism evidence="8 9">
    <name type="scientific">Brassica cretica</name>
    <name type="common">Mustard</name>
    <dbReference type="NCBI Taxonomy" id="69181"/>
    <lineage>
        <taxon>Eukaryota</taxon>
        <taxon>Viridiplantae</taxon>
        <taxon>Streptophyta</taxon>
        <taxon>Embryophyta</taxon>
        <taxon>Tracheophyta</taxon>
        <taxon>Spermatophyta</taxon>
        <taxon>Magnoliopsida</taxon>
        <taxon>eudicotyledons</taxon>
        <taxon>Gunneridae</taxon>
        <taxon>Pentapetalae</taxon>
        <taxon>rosids</taxon>
        <taxon>malvids</taxon>
        <taxon>Brassicales</taxon>
        <taxon>Brassicaceae</taxon>
        <taxon>Brassiceae</taxon>
        <taxon>Brassica</taxon>
    </lineage>
</organism>
<comment type="similarity">
    <text evidence="2 6">Belongs to the glycosyl hydrolase 17 family.</text>
</comment>
<dbReference type="InterPro" id="IPR044965">
    <property type="entry name" value="Glyco_hydro_17_plant"/>
</dbReference>
<comment type="catalytic activity">
    <reaction evidence="1">
        <text>Hydrolysis of (1-&gt;3)-beta-D-glucosidic linkages in (1-&gt;3)-beta-D-glucans.</text>
        <dbReference type="EC" id="3.2.1.39"/>
    </reaction>
</comment>
<name>A0A8S9MMI4_BRACR</name>
<feature type="signal peptide" evidence="7">
    <location>
        <begin position="1"/>
        <end position="27"/>
    </location>
</feature>
<dbReference type="SUPFAM" id="SSF51445">
    <property type="entry name" value="(Trans)glycosidases"/>
    <property type="match status" value="1"/>
</dbReference>
<evidence type="ECO:0000256" key="1">
    <source>
        <dbReference type="ARBA" id="ARBA00000382"/>
    </source>
</evidence>
<sequence>MAKAPPSISLLLLSAAVFLTLPAAISSIGVNYGTLGNLPPPTQVANFLKTQTSIDSVKIFNVNPDIIRAFAGTGISVVVTVPNGDIPALANGVQARRWVAANIQPFHPQTKIKYISVGNEILLSGDDNMIKNLLPAMKNLNAALFHAGVKDIKVSHLFIS</sequence>
<dbReference type="Proteomes" id="UP000712281">
    <property type="component" value="Unassembled WGS sequence"/>
</dbReference>
<dbReference type="PANTHER" id="PTHR32227">
    <property type="entry name" value="GLUCAN ENDO-1,3-BETA-GLUCOSIDASE BG1-RELATED-RELATED"/>
    <property type="match status" value="1"/>
</dbReference>
<dbReference type="InterPro" id="IPR000490">
    <property type="entry name" value="Glyco_hydro_17"/>
</dbReference>
<protein>
    <recommendedName>
        <fullName evidence="3">glucan endo-1,3-beta-D-glucosidase</fullName>
        <ecNumber evidence="3">3.2.1.39</ecNumber>
    </recommendedName>
</protein>
<evidence type="ECO:0000313" key="8">
    <source>
        <dbReference type="EMBL" id="KAF2619061.1"/>
    </source>
</evidence>
<evidence type="ECO:0000256" key="3">
    <source>
        <dbReference type="ARBA" id="ARBA00012780"/>
    </source>
</evidence>
<dbReference type="Pfam" id="PF00332">
    <property type="entry name" value="Glyco_hydro_17"/>
    <property type="match status" value="1"/>
</dbReference>
<keyword evidence="5" id="KW-0326">Glycosidase</keyword>
<reference evidence="8" key="1">
    <citation type="submission" date="2019-12" db="EMBL/GenBank/DDBJ databases">
        <title>Genome sequencing and annotation of Brassica cretica.</title>
        <authorList>
            <person name="Studholme D.J."/>
            <person name="Sarris P.F."/>
        </authorList>
    </citation>
    <scope>NUCLEOTIDE SEQUENCE</scope>
    <source>
        <strain evidence="8">PFS-001/15</strain>
        <tissue evidence="8">Leaf</tissue>
    </source>
</reference>
<evidence type="ECO:0000256" key="7">
    <source>
        <dbReference type="SAM" id="SignalP"/>
    </source>
</evidence>
<evidence type="ECO:0000256" key="2">
    <source>
        <dbReference type="ARBA" id="ARBA00008773"/>
    </source>
</evidence>
<dbReference type="InterPro" id="IPR017853">
    <property type="entry name" value="GH"/>
</dbReference>
<dbReference type="Gene3D" id="3.20.20.80">
    <property type="entry name" value="Glycosidases"/>
    <property type="match status" value="1"/>
</dbReference>
<dbReference type="EC" id="3.2.1.39" evidence="3"/>
<feature type="chain" id="PRO_5035734716" description="glucan endo-1,3-beta-D-glucosidase" evidence="7">
    <location>
        <begin position="28"/>
        <end position="160"/>
    </location>
</feature>
<keyword evidence="7" id="KW-0732">Signal</keyword>
<evidence type="ECO:0000256" key="5">
    <source>
        <dbReference type="ARBA" id="ARBA00023295"/>
    </source>
</evidence>
<dbReference type="GO" id="GO:0005975">
    <property type="term" value="P:carbohydrate metabolic process"/>
    <property type="evidence" value="ECO:0007669"/>
    <property type="project" value="InterPro"/>
</dbReference>
<dbReference type="GO" id="GO:0042973">
    <property type="term" value="F:glucan endo-1,3-beta-D-glucosidase activity"/>
    <property type="evidence" value="ECO:0007669"/>
    <property type="project" value="UniProtKB-EC"/>
</dbReference>
<proteinExistence type="inferred from homology"/>
<comment type="caution">
    <text evidence="8">The sequence shown here is derived from an EMBL/GenBank/DDBJ whole genome shotgun (WGS) entry which is preliminary data.</text>
</comment>
<gene>
    <name evidence="8" type="ORF">F2Q68_00041560</name>
</gene>
<evidence type="ECO:0000256" key="4">
    <source>
        <dbReference type="ARBA" id="ARBA00022801"/>
    </source>
</evidence>
<dbReference type="EMBL" id="QGKW02000007">
    <property type="protein sequence ID" value="KAF2619061.1"/>
    <property type="molecule type" value="Genomic_DNA"/>
</dbReference>
<evidence type="ECO:0000256" key="6">
    <source>
        <dbReference type="RuleBase" id="RU004335"/>
    </source>
</evidence>
<dbReference type="AlphaFoldDB" id="A0A8S9MMI4"/>